<feature type="compositionally biased region" description="Pro residues" evidence="1">
    <location>
        <begin position="74"/>
        <end position="90"/>
    </location>
</feature>
<dbReference type="EMBL" id="PEZT01000012">
    <property type="protein sequence ID" value="PIS09303.1"/>
    <property type="molecule type" value="Genomic_DNA"/>
</dbReference>
<evidence type="ECO:0000313" key="4">
    <source>
        <dbReference type="Proteomes" id="UP000230093"/>
    </source>
</evidence>
<keyword evidence="2" id="KW-0472">Membrane</keyword>
<evidence type="ECO:0000256" key="2">
    <source>
        <dbReference type="SAM" id="Phobius"/>
    </source>
</evidence>
<feature type="compositionally biased region" description="Pro residues" evidence="1">
    <location>
        <begin position="52"/>
        <end position="62"/>
    </location>
</feature>
<feature type="region of interest" description="Disordered" evidence="1">
    <location>
        <begin position="42"/>
        <end position="93"/>
    </location>
</feature>
<evidence type="ECO:0000313" key="3">
    <source>
        <dbReference type="EMBL" id="PIS09303.1"/>
    </source>
</evidence>
<proteinExistence type="predicted"/>
<keyword evidence="2" id="KW-1133">Transmembrane helix</keyword>
<dbReference type="Proteomes" id="UP000230093">
    <property type="component" value="Unassembled WGS sequence"/>
</dbReference>
<name>A0A2H0W9G9_9BACT</name>
<dbReference type="AlphaFoldDB" id="A0A2H0W9G9"/>
<organism evidence="3 4">
    <name type="scientific">Candidatus Beckwithbacteria bacterium CG10_big_fil_rev_8_21_14_0_10_34_10</name>
    <dbReference type="NCBI Taxonomy" id="1974495"/>
    <lineage>
        <taxon>Bacteria</taxon>
        <taxon>Candidatus Beckwithiibacteriota</taxon>
    </lineage>
</organism>
<accession>A0A2H0W9G9</accession>
<keyword evidence="2" id="KW-0812">Transmembrane</keyword>
<sequence>MKKIFKIVSLILILIIFSSFLITDLYLSTNPSNGLIRYAYSDENQDNQQDEVPPPDVPPSAPPGSDDKQSPKPKSSPSPGTSPSPSPSAPPSETSSCFQLSFYLDGVKVSPDEIRAEEVYLIGAWGEEVDMARFKINNSDWVTTPSDNYKSDTAEYYIFHSFDEESDNVVIAQIHAYGQWWDGSNCEAEFYVPSKDQGLLCSNLSRSPSDNLILGDEVVFTCSYEAKDVDFHHYDYRINISHQSWEYPDNWQNIAGSTPAYRIEKTGDYQIECRTCSSENESNCTHWGQAGGWNP</sequence>
<evidence type="ECO:0000256" key="1">
    <source>
        <dbReference type="SAM" id="MobiDB-lite"/>
    </source>
</evidence>
<reference evidence="4" key="1">
    <citation type="submission" date="2017-09" db="EMBL/GenBank/DDBJ databases">
        <title>Depth-based differentiation of microbial function through sediment-hosted aquifers and enrichment of novel symbionts in the deep terrestrial subsurface.</title>
        <authorList>
            <person name="Probst A.J."/>
            <person name="Ladd B."/>
            <person name="Jarett J.K."/>
            <person name="Geller-Mcgrath D.E."/>
            <person name="Sieber C.M.K."/>
            <person name="Emerson J.B."/>
            <person name="Anantharaman K."/>
            <person name="Thomas B.C."/>
            <person name="Malmstrom R."/>
            <person name="Stieglmeier M."/>
            <person name="Klingl A."/>
            <person name="Woyke T."/>
            <person name="Ryan C.M."/>
            <person name="Banfield J.F."/>
        </authorList>
    </citation>
    <scope>NUCLEOTIDE SEQUENCE [LARGE SCALE GENOMIC DNA]</scope>
</reference>
<gene>
    <name evidence="3" type="ORF">COT75_02240</name>
</gene>
<protein>
    <submittedName>
        <fullName evidence="3">Uncharacterized protein</fullName>
    </submittedName>
</protein>
<comment type="caution">
    <text evidence="3">The sequence shown here is derived from an EMBL/GenBank/DDBJ whole genome shotgun (WGS) entry which is preliminary data.</text>
</comment>
<feature type="transmembrane region" description="Helical" evidence="2">
    <location>
        <begin position="7"/>
        <end position="27"/>
    </location>
</feature>